<feature type="signal peptide" evidence="1">
    <location>
        <begin position="1"/>
        <end position="34"/>
    </location>
</feature>
<comment type="caution">
    <text evidence="3">The sequence shown here is derived from an EMBL/GenBank/DDBJ whole genome shotgun (WGS) entry which is preliminary data.</text>
</comment>
<proteinExistence type="predicted"/>
<reference evidence="3 4" key="1">
    <citation type="submission" date="2018-11" db="EMBL/GenBank/DDBJ databases">
        <title>Rufibacter latericius sp. nov., isolated from water in Baiyang Lake.</title>
        <authorList>
            <person name="Yang Y."/>
        </authorList>
    </citation>
    <scope>NUCLEOTIDE SEQUENCE [LARGE SCALE GENOMIC DNA]</scope>
    <source>
        <strain evidence="3 4">MCC P1</strain>
    </source>
</reference>
<protein>
    <submittedName>
        <fullName evidence="3">PorT family protein</fullName>
    </submittedName>
</protein>
<dbReference type="RefSeq" id="WP_123132655.1">
    <property type="nucleotide sequence ID" value="NZ_JBHMAD010000007.1"/>
</dbReference>
<dbReference type="AlphaFoldDB" id="A0A3M9MVM2"/>
<dbReference type="OrthoDB" id="1467485at2"/>
<dbReference type="Pfam" id="PF13568">
    <property type="entry name" value="OMP_b-brl_2"/>
    <property type="match status" value="1"/>
</dbReference>
<evidence type="ECO:0000256" key="1">
    <source>
        <dbReference type="SAM" id="SignalP"/>
    </source>
</evidence>
<sequence>MALTYLRHQLHLHRYKIIASLVLALLSISQQSQAQGNLKGENLPGYEFKRLRWGFSLGVNGSWYQLEHSQSYVDQIAAQDPEGNRNTTFSVNEKTNVGFNVNFITSLRLSPDFVLRAQPGVGYYSRAIEYKGVPADPTNGIEGGDILQEINTFSGELPLLVKYESKRRKNTQMYFIAGVKPSYVVGGQKKGNDVLQVRNFDFAIEYGVGLDMFYPFFKFAPELRFSRGITNIHEPANSVFNNSIQQLNTNTVTLYLNFE</sequence>
<evidence type="ECO:0000313" key="3">
    <source>
        <dbReference type="EMBL" id="RNI29569.1"/>
    </source>
</evidence>
<evidence type="ECO:0000259" key="2">
    <source>
        <dbReference type="Pfam" id="PF13568"/>
    </source>
</evidence>
<gene>
    <name evidence="3" type="ORF">EFA69_08410</name>
</gene>
<dbReference type="InterPro" id="IPR025665">
    <property type="entry name" value="Beta-barrel_OMP_2"/>
</dbReference>
<feature type="domain" description="Outer membrane protein beta-barrel" evidence="2">
    <location>
        <begin position="33"/>
        <end position="233"/>
    </location>
</feature>
<keyword evidence="1" id="KW-0732">Signal</keyword>
<evidence type="ECO:0000313" key="4">
    <source>
        <dbReference type="Proteomes" id="UP000271010"/>
    </source>
</evidence>
<feature type="chain" id="PRO_5018136132" evidence="1">
    <location>
        <begin position="35"/>
        <end position="259"/>
    </location>
</feature>
<dbReference type="EMBL" id="RJJE01000009">
    <property type="protein sequence ID" value="RNI29569.1"/>
    <property type="molecule type" value="Genomic_DNA"/>
</dbReference>
<dbReference type="Proteomes" id="UP000271010">
    <property type="component" value="Unassembled WGS sequence"/>
</dbReference>
<keyword evidence="4" id="KW-1185">Reference proteome</keyword>
<name>A0A3M9MVM2_9BACT</name>
<accession>A0A3M9MVM2</accession>
<organism evidence="3 4">
    <name type="scientific">Rufibacter immobilis</name>
    <dbReference type="NCBI Taxonomy" id="1348778"/>
    <lineage>
        <taxon>Bacteria</taxon>
        <taxon>Pseudomonadati</taxon>
        <taxon>Bacteroidota</taxon>
        <taxon>Cytophagia</taxon>
        <taxon>Cytophagales</taxon>
        <taxon>Hymenobacteraceae</taxon>
        <taxon>Rufibacter</taxon>
    </lineage>
</organism>